<keyword evidence="2 4" id="KW-0863">Zinc-finger</keyword>
<dbReference type="Pfam" id="PF01753">
    <property type="entry name" value="zf-MYND"/>
    <property type="match status" value="2"/>
</dbReference>
<evidence type="ECO:0000256" key="1">
    <source>
        <dbReference type="ARBA" id="ARBA00022723"/>
    </source>
</evidence>
<dbReference type="Proteomes" id="UP000192247">
    <property type="component" value="Unassembled WGS sequence"/>
</dbReference>
<dbReference type="SUPFAM" id="SSF144232">
    <property type="entry name" value="HIT/MYND zinc finger-like"/>
    <property type="match status" value="3"/>
</dbReference>
<keyword evidence="3" id="KW-0862">Zinc</keyword>
<dbReference type="AlphaFoldDB" id="A0A1V9XAU2"/>
<proteinExistence type="predicted"/>
<dbReference type="PANTHER" id="PTHR12197">
    <property type="entry name" value="HISTONE-LYSINE N-METHYLTRANSFERASE SMYD"/>
    <property type="match status" value="1"/>
</dbReference>
<dbReference type="Gene3D" id="6.10.140.2220">
    <property type="match status" value="2"/>
</dbReference>
<evidence type="ECO:0000313" key="7">
    <source>
        <dbReference type="Proteomes" id="UP000192247"/>
    </source>
</evidence>
<sequence>MGSSVPPSSVVKASGSLPQTFKPGDIMIEEDPYACSIDGSYLGIVCSYCIRRTSGVRCPRCNAVNYCNNECKMKDSGYHALECKVLQNARGNKTVDGEMRLVVRALERSIRERQAGFESVGDYFGHRRTFRDLLAHLDKLSIEDLATARELAMTLFNLIKGQIVTTIEEILVVIGKVRINCHALIDHNSPHAFVRGRAVYLAVSKMNHSCVERNYVQIFDGRRYTLRAIGDVEVTNPFTLTIHYIPPTMPLKIRQRRLLKAYYFVCTCEKCVWQTKHPEQAEVDDNLVRQIETAFEGRNSYTKWYTIGNEFLNELKYLPPSNFYVNWLLSQMQWTCKEIGLHEESIYYGTRALRGTESILTLERIFYGMCESMVVLGWNQPGHANHGGFLEALKLTKKLYELTHGKRHSIVVSLDIMVEQGKAPAQSADSTPGQAAPTCTHSAYMTVQLPTLYEVLCADDRESSCEYQFPMFFKTDETIIEDDPYANSMSNDCINRFCSYCYTEDVEIMCERCNILGYSNEEYQSKDKVDHDLECKILQSLSKGDLSNVELQSSCVSLGRQRKHRVRATSFKGAGPHNKYRAYAPRIVQQHGPGDVMIQEDPYACSIDQDLLGVMCSYCIRKRPGVVCSRCNVIKYCNAECEAKDKLFHELECKVLQSRTDEDIVDKESRLVIRTLDRCIRERREGYDSVGDFFGYRRTIHDLQTHVQDMTESRREKASRRSKFIYGLVKDFTETSLKQVFEIFLKCRLNKTSLIDHNSHRFYPCGSALYLAVSKMNHSCVETSYVQIYDGRKYTLRALRDIQVDNPLALTVHYIPPNLPFVQRQKYLLQNYYFICNCAKCCWQARNPEVEADESVIAQIEESFNSSPEYNAWYAIGSDFLEKLSNLPDSNFYVNWLLIQMQWTCSMLGRLEESVYYGTRALRGTEVVTSIETILFHMCDSLVKLGWHKPTSDKYAGFCETMKLAKKLFLLTHGSNHKLYRALESMQKSGEVSRHYGHQAGDYRGNRLTYTSGAPVFGHGIDARYGQPYLRTNAYAPSTAQLHGASPWQIYPSGSCIPLQTRIHQQTTSRPWLNPGNTIAAHCPAARGFNRSMLPVSSAYQQPVPIR</sequence>
<keyword evidence="7" id="KW-1185">Reference proteome</keyword>
<evidence type="ECO:0000256" key="3">
    <source>
        <dbReference type="ARBA" id="ARBA00022833"/>
    </source>
</evidence>
<dbReference type="STRING" id="418985.A0A1V9XAU2"/>
<organism evidence="6 7">
    <name type="scientific">Tropilaelaps mercedesae</name>
    <dbReference type="NCBI Taxonomy" id="418985"/>
    <lineage>
        <taxon>Eukaryota</taxon>
        <taxon>Metazoa</taxon>
        <taxon>Ecdysozoa</taxon>
        <taxon>Arthropoda</taxon>
        <taxon>Chelicerata</taxon>
        <taxon>Arachnida</taxon>
        <taxon>Acari</taxon>
        <taxon>Parasitiformes</taxon>
        <taxon>Mesostigmata</taxon>
        <taxon>Gamasina</taxon>
        <taxon>Dermanyssoidea</taxon>
        <taxon>Laelapidae</taxon>
        <taxon>Tropilaelaps</taxon>
    </lineage>
</organism>
<dbReference type="InParanoid" id="A0A1V9XAU2"/>
<feature type="domain" description="MYND-type" evidence="5">
    <location>
        <begin position="46"/>
        <end position="83"/>
    </location>
</feature>
<evidence type="ECO:0000256" key="2">
    <source>
        <dbReference type="ARBA" id="ARBA00022771"/>
    </source>
</evidence>
<evidence type="ECO:0000313" key="6">
    <source>
        <dbReference type="EMBL" id="OQR70442.1"/>
    </source>
</evidence>
<dbReference type="SUPFAM" id="SSF82199">
    <property type="entry name" value="SET domain"/>
    <property type="match status" value="2"/>
</dbReference>
<dbReference type="GO" id="GO:0008270">
    <property type="term" value="F:zinc ion binding"/>
    <property type="evidence" value="ECO:0007669"/>
    <property type="project" value="UniProtKB-KW"/>
</dbReference>
<dbReference type="InterPro" id="IPR050869">
    <property type="entry name" value="H3K4_H4K5_MeTrfase"/>
</dbReference>
<feature type="domain" description="MYND-type" evidence="5">
    <location>
        <begin position="616"/>
        <end position="653"/>
    </location>
</feature>
<dbReference type="PROSITE" id="PS01360">
    <property type="entry name" value="ZF_MYND_1"/>
    <property type="match status" value="2"/>
</dbReference>
<name>A0A1V9XAU2_9ACAR</name>
<evidence type="ECO:0000259" key="5">
    <source>
        <dbReference type="PROSITE" id="PS50865"/>
    </source>
</evidence>
<dbReference type="CDD" id="cd20071">
    <property type="entry name" value="SET_SMYD"/>
    <property type="match status" value="1"/>
</dbReference>
<dbReference type="InterPro" id="IPR002893">
    <property type="entry name" value="Znf_MYND"/>
</dbReference>
<dbReference type="Gene3D" id="1.10.220.160">
    <property type="match status" value="2"/>
</dbReference>
<dbReference type="OrthoDB" id="265717at2759"/>
<dbReference type="InterPro" id="IPR046341">
    <property type="entry name" value="SET_dom_sf"/>
</dbReference>
<gene>
    <name evidence="6" type="ORF">BIW11_01676</name>
</gene>
<dbReference type="Gene3D" id="2.170.270.10">
    <property type="entry name" value="SET domain"/>
    <property type="match status" value="2"/>
</dbReference>
<evidence type="ECO:0000256" key="4">
    <source>
        <dbReference type="PROSITE-ProRule" id="PRU00134"/>
    </source>
</evidence>
<dbReference type="PROSITE" id="PS50865">
    <property type="entry name" value="ZF_MYND_2"/>
    <property type="match status" value="2"/>
</dbReference>
<reference evidence="6 7" key="1">
    <citation type="journal article" date="2017" name="Gigascience">
        <title>Draft genome of the honey bee ectoparasitic mite, Tropilaelaps mercedesae, is shaped by the parasitic life history.</title>
        <authorList>
            <person name="Dong X."/>
            <person name="Armstrong S.D."/>
            <person name="Xia D."/>
            <person name="Makepeace B.L."/>
            <person name="Darby A.C."/>
            <person name="Kadowaki T."/>
        </authorList>
    </citation>
    <scope>NUCLEOTIDE SEQUENCE [LARGE SCALE GENOMIC DNA]</scope>
    <source>
        <strain evidence="6">Wuxi-XJTLU</strain>
    </source>
</reference>
<dbReference type="EMBL" id="MNPL01017578">
    <property type="protein sequence ID" value="OQR70442.1"/>
    <property type="molecule type" value="Genomic_DNA"/>
</dbReference>
<protein>
    <submittedName>
        <fullName evidence="6">SET and MYND domain-containing protein 1-like</fullName>
    </submittedName>
</protein>
<keyword evidence="1" id="KW-0479">Metal-binding</keyword>
<comment type="caution">
    <text evidence="6">The sequence shown here is derived from an EMBL/GenBank/DDBJ whole genome shotgun (WGS) entry which is preliminary data.</text>
</comment>
<accession>A0A1V9XAU2</accession>